<organism evidence="6 7">
    <name type="scientific">Brachionus calyciflorus</name>
    <dbReference type="NCBI Taxonomy" id="104777"/>
    <lineage>
        <taxon>Eukaryota</taxon>
        <taxon>Metazoa</taxon>
        <taxon>Spiralia</taxon>
        <taxon>Gnathifera</taxon>
        <taxon>Rotifera</taxon>
        <taxon>Eurotatoria</taxon>
        <taxon>Monogononta</taxon>
        <taxon>Pseudotrocha</taxon>
        <taxon>Ploima</taxon>
        <taxon>Brachionidae</taxon>
        <taxon>Brachionus</taxon>
    </lineage>
</organism>
<dbReference type="Proteomes" id="UP000663879">
    <property type="component" value="Unassembled WGS sequence"/>
</dbReference>
<dbReference type="GO" id="GO:0003729">
    <property type="term" value="F:mRNA binding"/>
    <property type="evidence" value="ECO:0007669"/>
    <property type="project" value="TreeGrafter"/>
</dbReference>
<evidence type="ECO:0000256" key="2">
    <source>
        <dbReference type="ARBA" id="ARBA00022884"/>
    </source>
</evidence>
<dbReference type="EMBL" id="CAJNOC010003037">
    <property type="protein sequence ID" value="CAF0964701.1"/>
    <property type="molecule type" value="Genomic_DNA"/>
</dbReference>
<dbReference type="InterPro" id="IPR016024">
    <property type="entry name" value="ARM-type_fold"/>
</dbReference>
<gene>
    <name evidence="6" type="ORF">OXX778_LOCUS14605</name>
</gene>
<feature type="region of interest" description="Disordered" evidence="4">
    <location>
        <begin position="1"/>
        <end position="144"/>
    </location>
</feature>
<evidence type="ECO:0000313" key="6">
    <source>
        <dbReference type="EMBL" id="CAF0964701.1"/>
    </source>
</evidence>
<comment type="caution">
    <text evidence="6">The sequence shown here is derived from an EMBL/GenBank/DDBJ whole genome shotgun (WGS) entry which is preliminary data.</text>
</comment>
<dbReference type="GO" id="GO:0006417">
    <property type="term" value="P:regulation of translation"/>
    <property type="evidence" value="ECO:0007669"/>
    <property type="project" value="TreeGrafter"/>
</dbReference>
<dbReference type="InterPro" id="IPR011989">
    <property type="entry name" value="ARM-like"/>
</dbReference>
<dbReference type="SMART" id="SM00025">
    <property type="entry name" value="Pumilio"/>
    <property type="match status" value="5"/>
</dbReference>
<feature type="repeat" description="Pumilio" evidence="3">
    <location>
        <begin position="219"/>
        <end position="254"/>
    </location>
</feature>
<feature type="compositionally biased region" description="Basic and acidic residues" evidence="4">
    <location>
        <begin position="1"/>
        <end position="59"/>
    </location>
</feature>
<evidence type="ECO:0000259" key="5">
    <source>
        <dbReference type="PROSITE" id="PS50303"/>
    </source>
</evidence>
<dbReference type="InterPro" id="IPR040059">
    <property type="entry name" value="PUM3"/>
</dbReference>
<dbReference type="InterPro" id="IPR033133">
    <property type="entry name" value="PUM-HD"/>
</dbReference>
<dbReference type="InterPro" id="IPR001313">
    <property type="entry name" value="Pumilio_RNA-bd_rpt"/>
</dbReference>
<keyword evidence="1" id="KW-0677">Repeat</keyword>
<evidence type="ECO:0000256" key="4">
    <source>
        <dbReference type="SAM" id="MobiDB-lite"/>
    </source>
</evidence>
<keyword evidence="7" id="KW-1185">Reference proteome</keyword>
<reference evidence="6" key="1">
    <citation type="submission" date="2021-02" db="EMBL/GenBank/DDBJ databases">
        <authorList>
            <person name="Nowell W R."/>
        </authorList>
    </citation>
    <scope>NUCLEOTIDE SEQUENCE</scope>
    <source>
        <strain evidence="6">Ploen Becks lab</strain>
    </source>
</reference>
<evidence type="ECO:0000256" key="3">
    <source>
        <dbReference type="PROSITE-ProRule" id="PRU00317"/>
    </source>
</evidence>
<dbReference type="PANTHER" id="PTHR13389">
    <property type="entry name" value="PUMILIO HOMOLOG 3"/>
    <property type="match status" value="1"/>
</dbReference>
<dbReference type="GO" id="GO:0005730">
    <property type="term" value="C:nucleolus"/>
    <property type="evidence" value="ECO:0007669"/>
    <property type="project" value="TreeGrafter"/>
</dbReference>
<evidence type="ECO:0000256" key="1">
    <source>
        <dbReference type="ARBA" id="ARBA00022737"/>
    </source>
</evidence>
<dbReference type="AlphaFoldDB" id="A0A814EA79"/>
<dbReference type="PANTHER" id="PTHR13389:SF0">
    <property type="entry name" value="PUMILIO HOMOLOG 3"/>
    <property type="match status" value="1"/>
</dbReference>
<protein>
    <recommendedName>
        <fullName evidence="5">PUM-HD domain-containing protein</fullName>
    </recommendedName>
</protein>
<dbReference type="Gene3D" id="1.25.10.10">
    <property type="entry name" value="Leucine-rich Repeat Variant"/>
    <property type="match status" value="1"/>
</dbReference>
<name>A0A814EA79_9BILA</name>
<dbReference type="InterPro" id="IPR012959">
    <property type="entry name" value="CPL_dom"/>
</dbReference>
<dbReference type="Pfam" id="PF08144">
    <property type="entry name" value="CPL"/>
    <property type="match status" value="1"/>
</dbReference>
<dbReference type="SUPFAM" id="SSF48371">
    <property type="entry name" value="ARM repeat"/>
    <property type="match status" value="1"/>
</dbReference>
<feature type="compositionally biased region" description="Basic and acidic residues" evidence="4">
    <location>
        <begin position="113"/>
        <end position="123"/>
    </location>
</feature>
<dbReference type="PROSITE" id="PS50302">
    <property type="entry name" value="PUM"/>
    <property type="match status" value="1"/>
</dbReference>
<keyword evidence="2" id="KW-0694">RNA-binding</keyword>
<dbReference type="PROSITE" id="PS50303">
    <property type="entry name" value="PUM_HD"/>
    <property type="match status" value="1"/>
</dbReference>
<accession>A0A814EA79</accession>
<feature type="domain" description="PUM-HD" evidence="5">
    <location>
        <begin position="161"/>
        <end position="503"/>
    </location>
</feature>
<dbReference type="OrthoDB" id="497380at2759"/>
<evidence type="ECO:0000313" key="7">
    <source>
        <dbReference type="Proteomes" id="UP000663879"/>
    </source>
</evidence>
<proteinExistence type="predicted"/>
<dbReference type="Pfam" id="PF00806">
    <property type="entry name" value="PUF"/>
    <property type="match status" value="3"/>
</dbReference>
<sequence>MVKLVKKDENAAKTEKVKSKKDSENDTNKKENKYEKLTNKKRKLSETQETNKENKDEKIKSKKLNLAKNNKEQTEQQVESQNDNKKAKLNKTIKSKGSIGEKAKFKNGKTSKFSKDKKGDKKAKMSVPSTPAERKELLKKRKQKKLAENYDATVNMKKIWETLRKSETTEETKKKLCSTLYDQVKTRIKQMSFAHDTVRVIECLVQYGTEKHREGVFDELKEDLVEMSKEKYARFLLRKMLAYGSKEQKDAIINAFSGRVTKLIKHSFACQIVESLFNEHASFAQRNQMLMEFYDPTFALLHNQKCKTLSEVLEAQPYSKETILNNIKGILVTCIDKTLLMFSIIHRVFLEFFQNCDQKQKAEMIDLLSEQLVHMIHTKDGASVAMQCIWYSAAKDRKKIIKAMKSFIVKMALEEHGHLVLLAVLDSVDDTKLVSKGILDEMFRSLKEVIENDYGRKILTYIMAPRDSRFFIKDYVKRLEQGDSSETSKKDPEKRRAELFDYSKSALLEYFKKEKANVFYNGGFGILLPIFLDKLGKEGDELTKILADAILENQYEPVEKDSNEKAHLVEESSSHYIMKKLLATSQEKEKKSLLSLSHAILESEKSENISSWIECNRGCFIIVNLLESCNDEDKKKLKEILKDDEKDLKKKTNFQGAKLLLEKLKQI</sequence>